<name>A0ABW7I689_9RHOB</name>
<dbReference type="InterPro" id="IPR006059">
    <property type="entry name" value="SBP"/>
</dbReference>
<evidence type="ECO:0000313" key="2">
    <source>
        <dbReference type="EMBL" id="MFH0253679.1"/>
    </source>
</evidence>
<dbReference type="Pfam" id="PF13416">
    <property type="entry name" value="SBP_bac_8"/>
    <property type="match status" value="1"/>
</dbReference>
<evidence type="ECO:0000313" key="3">
    <source>
        <dbReference type="Proteomes" id="UP001607157"/>
    </source>
</evidence>
<dbReference type="Proteomes" id="UP001607157">
    <property type="component" value="Unassembled WGS sequence"/>
</dbReference>
<dbReference type="SUPFAM" id="SSF53850">
    <property type="entry name" value="Periplasmic binding protein-like II"/>
    <property type="match status" value="1"/>
</dbReference>
<sequence length="380" mass="41636">MTDFNDTTDHEVKADLIEIAAYKYREGLLTRRGFISSMMVLGALPALSGKAMAQTKEIVVVNWGGRASEVLQEVMCDTYTAETGIPVIVDGSGPSGGKIRAMVESGAVVWDLCDSGMGTAIILEEQGVIQPINYDIVDRYAVLEEAAYSHAVGNYVYSYVLAANPKLLDGNVPQNWEDVWNVADFPGMRTFRKSVRGMLESATMAMGVPTNEVYDALSSEDGIDAAIDKFRQLRENIIVWGSGSESQNLFLQEEVAIGNIWSTRAHLLKDQMPEGAFTATFDGGVLAPGMWVVPNNNPAGSDEVMKFIRHAQTPELQVQWLEMLGSGPANPAAAPLVPEDLQKWNPSSPENLAQQIFYNDEWYGKNQVAAEEKYIDALIN</sequence>
<dbReference type="Gene3D" id="3.40.190.10">
    <property type="entry name" value="Periplasmic binding protein-like II"/>
    <property type="match status" value="2"/>
</dbReference>
<keyword evidence="3" id="KW-1185">Reference proteome</keyword>
<reference evidence="2 3" key="1">
    <citation type="submission" date="2024-10" db="EMBL/GenBank/DDBJ databases">
        <authorList>
            <person name="Yang X.-N."/>
        </authorList>
    </citation>
    <scope>NUCLEOTIDE SEQUENCE [LARGE SCALE GENOMIC DNA]</scope>
    <source>
        <strain evidence="2 3">CAU 1059</strain>
    </source>
</reference>
<comment type="caution">
    <text evidence="2">The sequence shown here is derived from an EMBL/GenBank/DDBJ whole genome shotgun (WGS) entry which is preliminary data.</text>
</comment>
<dbReference type="EMBL" id="JBIHMM010000001">
    <property type="protein sequence ID" value="MFH0253679.1"/>
    <property type="molecule type" value="Genomic_DNA"/>
</dbReference>
<keyword evidence="1" id="KW-0732">Signal</keyword>
<dbReference type="PANTHER" id="PTHR30222:SF2">
    <property type="entry name" value="ABC TRANSPORTER SUBSTRATE-BINDING PROTEIN"/>
    <property type="match status" value="1"/>
</dbReference>
<organism evidence="2 3">
    <name type="scientific">Roseovarius aquimarinus</name>
    <dbReference type="NCBI Taxonomy" id="1229156"/>
    <lineage>
        <taxon>Bacteria</taxon>
        <taxon>Pseudomonadati</taxon>
        <taxon>Pseudomonadota</taxon>
        <taxon>Alphaproteobacteria</taxon>
        <taxon>Rhodobacterales</taxon>
        <taxon>Roseobacteraceae</taxon>
        <taxon>Roseovarius</taxon>
    </lineage>
</organism>
<dbReference type="RefSeq" id="WP_377172698.1">
    <property type="nucleotide sequence ID" value="NZ_JBHTJC010000005.1"/>
</dbReference>
<dbReference type="PROSITE" id="PS51318">
    <property type="entry name" value="TAT"/>
    <property type="match status" value="1"/>
</dbReference>
<protein>
    <submittedName>
        <fullName evidence="2">Extracellular solute-binding protein</fullName>
    </submittedName>
</protein>
<evidence type="ECO:0000256" key="1">
    <source>
        <dbReference type="ARBA" id="ARBA00022729"/>
    </source>
</evidence>
<gene>
    <name evidence="2" type="ORF">ACGRVM_07230</name>
</gene>
<accession>A0ABW7I689</accession>
<dbReference type="PANTHER" id="PTHR30222">
    <property type="entry name" value="SPERMIDINE/PUTRESCINE-BINDING PERIPLASMIC PROTEIN"/>
    <property type="match status" value="1"/>
</dbReference>
<proteinExistence type="predicted"/>
<dbReference type="InterPro" id="IPR006311">
    <property type="entry name" value="TAT_signal"/>
</dbReference>